<comment type="caution">
    <text evidence="13">The sequence shown here is derived from an EMBL/GenBank/DDBJ whole genome shotgun (WGS) entry which is preliminary data.</text>
</comment>
<reference evidence="13" key="1">
    <citation type="journal article" date="2019" name="PLoS Negl. Trop. Dis.">
        <title>Revisiting the worldwide diversity of Leptospira species in the environment.</title>
        <authorList>
            <person name="Vincent A.T."/>
            <person name="Schiettekatte O."/>
            <person name="Bourhy P."/>
            <person name="Veyrier F.J."/>
            <person name="Picardeau M."/>
        </authorList>
    </citation>
    <scope>NUCLEOTIDE SEQUENCE [LARGE SCALE GENOMIC DNA]</scope>
    <source>
        <strain evidence="13">201702455</strain>
    </source>
</reference>
<keyword evidence="7" id="KW-0653">Protein transport</keyword>
<comment type="subcellular location">
    <subcellularLocation>
        <location evidence="1">Cell inner membrane</location>
        <topology evidence="1">Single-pass membrane protein</topology>
        <orientation evidence="1">Periplasmic side</orientation>
    </subcellularLocation>
</comment>
<evidence type="ECO:0000313" key="13">
    <source>
        <dbReference type="EMBL" id="TGL60483.1"/>
    </source>
</evidence>
<dbReference type="GO" id="GO:0055085">
    <property type="term" value="P:transmembrane transport"/>
    <property type="evidence" value="ECO:0007669"/>
    <property type="project" value="InterPro"/>
</dbReference>
<dbReference type="Gene3D" id="3.30.1150.10">
    <property type="match status" value="1"/>
</dbReference>
<keyword evidence="8 11" id="KW-1133">Transmembrane helix</keyword>
<sequence>METRSFSKTVEKVFKISILASLLLHGISVGGFYISQMQNSATMDSADLSPVEIDLDDFPPELLGGAESPAPVEKQDWVEGSKKDGEDPNNDDLDPNKVSGDGKDKDGFLYSYNGDRPPTPILDFDPNSYFPDAAKNSGITEKTVVVLVQVDESGTLRSAKVVSGNPGYGFDSAALKIIHLARFSPGYSQGKPTSMSHRVPIHFRLGD</sequence>
<evidence type="ECO:0000256" key="11">
    <source>
        <dbReference type="SAM" id="Phobius"/>
    </source>
</evidence>
<accession>A0A4R9K4S8</accession>
<feature type="transmembrane region" description="Helical" evidence="11">
    <location>
        <begin position="12"/>
        <end position="34"/>
    </location>
</feature>
<dbReference type="Proteomes" id="UP000297762">
    <property type="component" value="Unassembled WGS sequence"/>
</dbReference>
<feature type="region of interest" description="Disordered" evidence="10">
    <location>
        <begin position="79"/>
        <end position="106"/>
    </location>
</feature>
<dbReference type="PANTHER" id="PTHR33446:SF2">
    <property type="entry name" value="PROTEIN TONB"/>
    <property type="match status" value="1"/>
</dbReference>
<evidence type="ECO:0000256" key="5">
    <source>
        <dbReference type="ARBA" id="ARBA00022519"/>
    </source>
</evidence>
<name>A0A4R9K4S8_9LEPT</name>
<evidence type="ECO:0000256" key="10">
    <source>
        <dbReference type="SAM" id="MobiDB-lite"/>
    </source>
</evidence>
<dbReference type="GO" id="GO:0015031">
    <property type="term" value="P:protein transport"/>
    <property type="evidence" value="ECO:0007669"/>
    <property type="project" value="UniProtKB-KW"/>
</dbReference>
<dbReference type="InterPro" id="IPR006260">
    <property type="entry name" value="TonB/TolA_C"/>
</dbReference>
<dbReference type="PROSITE" id="PS52015">
    <property type="entry name" value="TONB_CTD"/>
    <property type="match status" value="1"/>
</dbReference>
<keyword evidence="5" id="KW-0997">Cell inner membrane</keyword>
<dbReference type="GO" id="GO:0098797">
    <property type="term" value="C:plasma membrane protein complex"/>
    <property type="evidence" value="ECO:0007669"/>
    <property type="project" value="TreeGrafter"/>
</dbReference>
<evidence type="ECO:0000313" key="14">
    <source>
        <dbReference type="Proteomes" id="UP000297762"/>
    </source>
</evidence>
<dbReference type="RefSeq" id="WP_135649656.1">
    <property type="nucleotide sequence ID" value="NZ_RQGF01000028.1"/>
</dbReference>
<feature type="domain" description="TonB C-terminal" evidence="12">
    <location>
        <begin position="115"/>
        <end position="207"/>
    </location>
</feature>
<dbReference type="PANTHER" id="PTHR33446">
    <property type="entry name" value="PROTEIN TONB-RELATED"/>
    <property type="match status" value="1"/>
</dbReference>
<dbReference type="EMBL" id="RQGF01000028">
    <property type="protein sequence ID" value="TGL60483.1"/>
    <property type="molecule type" value="Genomic_DNA"/>
</dbReference>
<dbReference type="Pfam" id="PF03544">
    <property type="entry name" value="TonB_C"/>
    <property type="match status" value="1"/>
</dbReference>
<dbReference type="OrthoDB" id="337644at2"/>
<dbReference type="GO" id="GO:0031992">
    <property type="term" value="F:energy transducer activity"/>
    <property type="evidence" value="ECO:0007669"/>
    <property type="project" value="TreeGrafter"/>
</dbReference>
<gene>
    <name evidence="13" type="ORF">EHQ64_11630</name>
</gene>
<protein>
    <submittedName>
        <fullName evidence="13">Energy transducer TonB</fullName>
    </submittedName>
</protein>
<evidence type="ECO:0000259" key="12">
    <source>
        <dbReference type="PROSITE" id="PS52015"/>
    </source>
</evidence>
<keyword evidence="4" id="KW-1003">Cell membrane</keyword>
<keyword evidence="3" id="KW-0813">Transport</keyword>
<comment type="similarity">
    <text evidence="2">Belongs to the TonB family.</text>
</comment>
<evidence type="ECO:0000256" key="4">
    <source>
        <dbReference type="ARBA" id="ARBA00022475"/>
    </source>
</evidence>
<evidence type="ECO:0000256" key="9">
    <source>
        <dbReference type="ARBA" id="ARBA00023136"/>
    </source>
</evidence>
<evidence type="ECO:0000256" key="2">
    <source>
        <dbReference type="ARBA" id="ARBA00006555"/>
    </source>
</evidence>
<dbReference type="AlphaFoldDB" id="A0A4R9K4S8"/>
<evidence type="ECO:0000256" key="3">
    <source>
        <dbReference type="ARBA" id="ARBA00022448"/>
    </source>
</evidence>
<evidence type="ECO:0000256" key="7">
    <source>
        <dbReference type="ARBA" id="ARBA00022927"/>
    </source>
</evidence>
<evidence type="ECO:0000256" key="6">
    <source>
        <dbReference type="ARBA" id="ARBA00022692"/>
    </source>
</evidence>
<dbReference type="InterPro" id="IPR037682">
    <property type="entry name" value="TonB_C"/>
</dbReference>
<dbReference type="InterPro" id="IPR051045">
    <property type="entry name" value="TonB-dependent_transducer"/>
</dbReference>
<dbReference type="NCBIfam" id="TIGR01352">
    <property type="entry name" value="tonB_Cterm"/>
    <property type="match status" value="1"/>
</dbReference>
<evidence type="ECO:0000256" key="8">
    <source>
        <dbReference type="ARBA" id="ARBA00022989"/>
    </source>
</evidence>
<proteinExistence type="inferred from homology"/>
<organism evidence="13 14">
    <name type="scientific">Leptospira sarikeiensis</name>
    <dbReference type="NCBI Taxonomy" id="2484943"/>
    <lineage>
        <taxon>Bacteria</taxon>
        <taxon>Pseudomonadati</taxon>
        <taxon>Spirochaetota</taxon>
        <taxon>Spirochaetia</taxon>
        <taxon>Leptospirales</taxon>
        <taxon>Leptospiraceae</taxon>
        <taxon>Leptospira</taxon>
    </lineage>
</organism>
<keyword evidence="14" id="KW-1185">Reference proteome</keyword>
<dbReference type="SUPFAM" id="SSF74653">
    <property type="entry name" value="TolA/TonB C-terminal domain"/>
    <property type="match status" value="1"/>
</dbReference>
<evidence type="ECO:0000256" key="1">
    <source>
        <dbReference type="ARBA" id="ARBA00004383"/>
    </source>
</evidence>
<keyword evidence="6 11" id="KW-0812">Transmembrane</keyword>
<keyword evidence="9 11" id="KW-0472">Membrane</keyword>